<protein>
    <submittedName>
        <fullName evidence="2">Uncharacterized protein</fullName>
    </submittedName>
</protein>
<sequence length="273" mass="30179">MRGLNKQRFLEAESLAMQQIEEPKPNGNYRSHELEGPYSPLEMRMFGKVHALSGSILNIEADSVNSVLLDDHPEEEEILQLRFTFCAQIISLKGLSLVLTNVYFQLCQPTSVVKTDFTPLQKDHLVVMAVENCIFGLFRDFQWILTLLFRDFQWILALLFRVFQWILALLIFFPFDGPAIGDAGPALGDPEWWPGRGVELPGRGDEGPGRGDEGHTRGDEGHGGGDEGPGRGDEGPTRGEEGPGSPAFSLATKCLRTGPKSRNPWPSNAIACS</sequence>
<reference evidence="2 3" key="1">
    <citation type="journal article" date="2023" name="Nucleic Acids Res.">
        <title>The hologenome of Daphnia magna reveals possible DNA methylation and microbiome-mediated evolution of the host genome.</title>
        <authorList>
            <person name="Chaturvedi A."/>
            <person name="Li X."/>
            <person name="Dhandapani V."/>
            <person name="Marshall H."/>
            <person name="Kissane S."/>
            <person name="Cuenca-Cambronero M."/>
            <person name="Asole G."/>
            <person name="Calvet F."/>
            <person name="Ruiz-Romero M."/>
            <person name="Marangio P."/>
            <person name="Guigo R."/>
            <person name="Rago D."/>
            <person name="Mirbahai L."/>
            <person name="Eastwood N."/>
            <person name="Colbourne J.K."/>
            <person name="Zhou J."/>
            <person name="Mallon E."/>
            <person name="Orsini L."/>
        </authorList>
    </citation>
    <scope>NUCLEOTIDE SEQUENCE [LARGE SCALE GENOMIC DNA]</scope>
    <source>
        <strain evidence="2">LRV0_1</strain>
    </source>
</reference>
<evidence type="ECO:0000256" key="1">
    <source>
        <dbReference type="SAM" id="MobiDB-lite"/>
    </source>
</evidence>
<dbReference type="Proteomes" id="UP001234178">
    <property type="component" value="Unassembled WGS sequence"/>
</dbReference>
<accession>A0ABQ9ZQN3</accession>
<evidence type="ECO:0000313" key="2">
    <source>
        <dbReference type="EMBL" id="KAK4015229.1"/>
    </source>
</evidence>
<feature type="compositionally biased region" description="Basic and acidic residues" evidence="1">
    <location>
        <begin position="202"/>
        <end position="241"/>
    </location>
</feature>
<feature type="region of interest" description="Disordered" evidence="1">
    <location>
        <begin position="191"/>
        <end position="273"/>
    </location>
</feature>
<proteinExistence type="predicted"/>
<keyword evidence="3" id="KW-1185">Reference proteome</keyword>
<evidence type="ECO:0000313" key="3">
    <source>
        <dbReference type="Proteomes" id="UP001234178"/>
    </source>
</evidence>
<organism evidence="2 3">
    <name type="scientific">Daphnia magna</name>
    <dbReference type="NCBI Taxonomy" id="35525"/>
    <lineage>
        <taxon>Eukaryota</taxon>
        <taxon>Metazoa</taxon>
        <taxon>Ecdysozoa</taxon>
        <taxon>Arthropoda</taxon>
        <taxon>Crustacea</taxon>
        <taxon>Branchiopoda</taxon>
        <taxon>Diplostraca</taxon>
        <taxon>Cladocera</taxon>
        <taxon>Anomopoda</taxon>
        <taxon>Daphniidae</taxon>
        <taxon>Daphnia</taxon>
    </lineage>
</organism>
<name>A0ABQ9ZQN3_9CRUS</name>
<dbReference type="EMBL" id="JAOYFB010000005">
    <property type="protein sequence ID" value="KAK4015229.1"/>
    <property type="molecule type" value="Genomic_DNA"/>
</dbReference>
<comment type="caution">
    <text evidence="2">The sequence shown here is derived from an EMBL/GenBank/DDBJ whole genome shotgun (WGS) entry which is preliminary data.</text>
</comment>
<gene>
    <name evidence="2" type="ORF">OUZ56_030214</name>
</gene>